<dbReference type="InterPro" id="IPR021109">
    <property type="entry name" value="Peptidase_aspartic_dom_sf"/>
</dbReference>
<proteinExistence type="predicted"/>
<evidence type="ECO:0000313" key="2">
    <source>
        <dbReference type="EMBL" id="MCJ1960060.1"/>
    </source>
</evidence>
<gene>
    <name evidence="2" type="ORF">MTR65_05175</name>
</gene>
<feature type="transmembrane region" description="Helical" evidence="1">
    <location>
        <begin position="46"/>
        <end position="64"/>
    </location>
</feature>
<dbReference type="Pfam" id="PF13975">
    <property type="entry name" value="gag-asp_proteas"/>
    <property type="match status" value="1"/>
</dbReference>
<dbReference type="Gene3D" id="2.40.70.10">
    <property type="entry name" value="Acid Proteases"/>
    <property type="match status" value="1"/>
</dbReference>
<reference evidence="2" key="1">
    <citation type="submission" date="2022-03" db="EMBL/GenBank/DDBJ databases">
        <title>Identification of a novel bacterium isolated from mangrove sediments.</title>
        <authorList>
            <person name="Pan X."/>
        </authorList>
    </citation>
    <scope>NUCLEOTIDE SEQUENCE</scope>
    <source>
        <strain evidence="2">B2637</strain>
    </source>
</reference>
<dbReference type="EMBL" id="JALHAT010000005">
    <property type="protein sequence ID" value="MCJ1960060.1"/>
    <property type="molecule type" value="Genomic_DNA"/>
</dbReference>
<comment type="caution">
    <text evidence="2">The sequence shown here is derived from an EMBL/GenBank/DDBJ whole genome shotgun (WGS) entry which is preliminary data.</text>
</comment>
<evidence type="ECO:0000256" key="1">
    <source>
        <dbReference type="SAM" id="Phobius"/>
    </source>
</evidence>
<name>A0ABT0AA38_9SPHN</name>
<evidence type="ECO:0000313" key="3">
    <source>
        <dbReference type="Proteomes" id="UP001162802"/>
    </source>
</evidence>
<feature type="transmembrane region" description="Helical" evidence="1">
    <location>
        <begin position="15"/>
        <end position="34"/>
    </location>
</feature>
<keyword evidence="1" id="KW-0812">Transmembrane</keyword>
<keyword evidence="1" id="KW-0472">Membrane</keyword>
<dbReference type="InterPro" id="IPR034122">
    <property type="entry name" value="Retropepsin-like_bacterial"/>
</dbReference>
<dbReference type="GO" id="GO:0006508">
    <property type="term" value="P:proteolysis"/>
    <property type="evidence" value="ECO:0007669"/>
    <property type="project" value="UniProtKB-KW"/>
</dbReference>
<protein>
    <submittedName>
        <fullName evidence="2">TIGR02281 family clan AA aspartic protease</fullName>
        <ecNumber evidence="2">3.4.23.-</ecNumber>
    </submittedName>
</protein>
<dbReference type="InterPro" id="IPR011969">
    <property type="entry name" value="Clan_AA_Asp_peptidase_C"/>
</dbReference>
<dbReference type="CDD" id="cd05483">
    <property type="entry name" value="retropepsin_like_bacteria"/>
    <property type="match status" value="1"/>
</dbReference>
<dbReference type="PROSITE" id="PS00141">
    <property type="entry name" value="ASP_PROTEASE"/>
    <property type="match status" value="1"/>
</dbReference>
<keyword evidence="1" id="KW-1133">Transmembrane helix</keyword>
<dbReference type="InterPro" id="IPR001969">
    <property type="entry name" value="Aspartic_peptidase_AS"/>
</dbReference>
<organism evidence="2 3">
    <name type="scientific">Novosphingobium mangrovi</name>
    <name type="common">ex Hu et al. 2023</name>
    <dbReference type="NCBI Taxonomy" id="2930094"/>
    <lineage>
        <taxon>Bacteria</taxon>
        <taxon>Pseudomonadati</taxon>
        <taxon>Pseudomonadota</taxon>
        <taxon>Alphaproteobacteria</taxon>
        <taxon>Sphingomonadales</taxon>
        <taxon>Sphingomonadaceae</taxon>
        <taxon>Novosphingobium</taxon>
    </lineage>
</organism>
<keyword evidence="2" id="KW-0645">Protease</keyword>
<dbReference type="NCBIfam" id="TIGR02281">
    <property type="entry name" value="clan_AA_DTGA"/>
    <property type="match status" value="1"/>
</dbReference>
<accession>A0ABT0AA38</accession>
<dbReference type="Proteomes" id="UP001162802">
    <property type="component" value="Unassembled WGS sequence"/>
</dbReference>
<keyword evidence="3" id="KW-1185">Reference proteome</keyword>
<sequence>MSGGDLGATLEGQPLLALTVAAIVLAVAAQMVSTQRPGLGTGMRNVAYLGLLVAGLLTVVQFAGSNRTSDAALWLDHTREARIEGDETVIAMRADGHFWVKAQLNGEPVDFMIDTGATYTTVPQSVAQRTGLAASQSGEGRLLDTANGTVVARMGLARSLRLGTIEATDLPLAVLPDTQNDTAVIGMNLLSQMKSWRVEGERLILTP</sequence>
<dbReference type="RefSeq" id="WP_243797823.1">
    <property type="nucleotide sequence ID" value="NZ_JALHAT010000005.1"/>
</dbReference>
<dbReference type="EC" id="3.4.23.-" evidence="2"/>
<keyword evidence="2" id="KW-0378">Hydrolase</keyword>
<dbReference type="SUPFAM" id="SSF50630">
    <property type="entry name" value="Acid proteases"/>
    <property type="match status" value="1"/>
</dbReference>
<dbReference type="GO" id="GO:0008233">
    <property type="term" value="F:peptidase activity"/>
    <property type="evidence" value="ECO:0007669"/>
    <property type="project" value="UniProtKB-KW"/>
</dbReference>